<accession>A0AAW2JTR7</accession>
<protein>
    <submittedName>
        <fullName evidence="8">Transcription factor GLABRA 3</fullName>
    </submittedName>
</protein>
<feature type="compositionally biased region" description="Polar residues" evidence="6">
    <location>
        <begin position="337"/>
        <end position="347"/>
    </location>
</feature>
<feature type="region of interest" description="Disordered" evidence="6">
    <location>
        <begin position="279"/>
        <end position="347"/>
    </location>
</feature>
<dbReference type="Pfam" id="PF00010">
    <property type="entry name" value="HLH"/>
    <property type="match status" value="1"/>
</dbReference>
<dbReference type="Pfam" id="PF14215">
    <property type="entry name" value="bHLH-MYC_N"/>
    <property type="match status" value="1"/>
</dbReference>
<dbReference type="GO" id="GO:0080090">
    <property type="term" value="P:regulation of primary metabolic process"/>
    <property type="evidence" value="ECO:0007669"/>
    <property type="project" value="UniProtKB-ARBA"/>
</dbReference>
<dbReference type="InterPro" id="IPR036638">
    <property type="entry name" value="HLH_DNA-bd_sf"/>
</dbReference>
<evidence type="ECO:0000256" key="6">
    <source>
        <dbReference type="SAM" id="MobiDB-lite"/>
    </source>
</evidence>
<reference evidence="8" key="2">
    <citation type="journal article" date="2024" name="Plant">
        <title>Genomic evolution and insights into agronomic trait innovations of Sesamum species.</title>
        <authorList>
            <person name="Miao H."/>
            <person name="Wang L."/>
            <person name="Qu L."/>
            <person name="Liu H."/>
            <person name="Sun Y."/>
            <person name="Le M."/>
            <person name="Wang Q."/>
            <person name="Wei S."/>
            <person name="Zheng Y."/>
            <person name="Lin W."/>
            <person name="Duan Y."/>
            <person name="Cao H."/>
            <person name="Xiong S."/>
            <person name="Wang X."/>
            <person name="Wei L."/>
            <person name="Li C."/>
            <person name="Ma Q."/>
            <person name="Ju M."/>
            <person name="Zhao R."/>
            <person name="Li G."/>
            <person name="Mu C."/>
            <person name="Tian Q."/>
            <person name="Mei H."/>
            <person name="Zhang T."/>
            <person name="Gao T."/>
            <person name="Zhang H."/>
        </authorList>
    </citation>
    <scope>NUCLEOTIDE SEQUENCE</scope>
    <source>
        <strain evidence="8">G02</strain>
    </source>
</reference>
<dbReference type="InterPro" id="IPR011598">
    <property type="entry name" value="bHLH_dom"/>
</dbReference>
<comment type="caution">
    <text evidence="8">The sequence shown here is derived from an EMBL/GenBank/DDBJ whole genome shotgun (WGS) entry which is preliminary data.</text>
</comment>
<dbReference type="InterPro" id="IPR054502">
    <property type="entry name" value="bHLH-TF_ACT-like_plant"/>
</dbReference>
<dbReference type="PROSITE" id="PS50888">
    <property type="entry name" value="BHLH"/>
    <property type="match status" value="1"/>
</dbReference>
<gene>
    <name evidence="8" type="ORF">Sradi_6817200</name>
</gene>
<feature type="compositionally biased region" description="Polar residues" evidence="6">
    <location>
        <begin position="310"/>
        <end position="320"/>
    </location>
</feature>
<dbReference type="InterPro" id="IPR025610">
    <property type="entry name" value="MYC/MYB_N"/>
</dbReference>
<feature type="compositionally biased region" description="Basic and acidic residues" evidence="6">
    <location>
        <begin position="497"/>
        <end position="513"/>
    </location>
</feature>
<organism evidence="8">
    <name type="scientific">Sesamum radiatum</name>
    <name type="common">Black benniseed</name>
    <dbReference type="NCBI Taxonomy" id="300843"/>
    <lineage>
        <taxon>Eukaryota</taxon>
        <taxon>Viridiplantae</taxon>
        <taxon>Streptophyta</taxon>
        <taxon>Embryophyta</taxon>
        <taxon>Tracheophyta</taxon>
        <taxon>Spermatophyta</taxon>
        <taxon>Magnoliopsida</taxon>
        <taxon>eudicotyledons</taxon>
        <taxon>Gunneridae</taxon>
        <taxon>Pentapetalae</taxon>
        <taxon>asterids</taxon>
        <taxon>lamiids</taxon>
        <taxon>Lamiales</taxon>
        <taxon>Pedaliaceae</taxon>
        <taxon>Sesamum</taxon>
    </lineage>
</organism>
<feature type="compositionally biased region" description="Basic and acidic residues" evidence="6">
    <location>
        <begin position="322"/>
        <end position="332"/>
    </location>
</feature>
<keyword evidence="2" id="KW-0805">Transcription regulation</keyword>
<dbReference type="PANTHER" id="PTHR46266">
    <property type="entry name" value="TRANSCRIPTION FACTOR TT8"/>
    <property type="match status" value="1"/>
</dbReference>
<dbReference type="Pfam" id="PF22754">
    <property type="entry name" value="bHLH-TF_ACT-like_plant"/>
    <property type="match status" value="1"/>
</dbReference>
<evidence type="ECO:0000256" key="5">
    <source>
        <dbReference type="ARBA" id="ARBA00023242"/>
    </source>
</evidence>
<dbReference type="SMART" id="SM00353">
    <property type="entry name" value="HLH"/>
    <property type="match status" value="1"/>
</dbReference>
<feature type="region of interest" description="Disordered" evidence="6">
    <location>
        <begin position="422"/>
        <end position="446"/>
    </location>
</feature>
<dbReference type="GO" id="GO:0046983">
    <property type="term" value="F:protein dimerization activity"/>
    <property type="evidence" value="ECO:0007669"/>
    <property type="project" value="InterPro"/>
</dbReference>
<comment type="subcellular location">
    <subcellularLocation>
        <location evidence="1">Nucleus</location>
    </subcellularLocation>
</comment>
<feature type="domain" description="BHLH" evidence="7">
    <location>
        <begin position="441"/>
        <end position="490"/>
    </location>
</feature>
<keyword evidence="5" id="KW-0539">Nucleus</keyword>
<keyword evidence="3" id="KW-0010">Activator</keyword>
<evidence type="ECO:0000256" key="1">
    <source>
        <dbReference type="ARBA" id="ARBA00004123"/>
    </source>
</evidence>
<dbReference type="GO" id="GO:0005634">
    <property type="term" value="C:nucleus"/>
    <property type="evidence" value="ECO:0007669"/>
    <property type="project" value="UniProtKB-SubCell"/>
</dbReference>
<feature type="region of interest" description="Disordered" evidence="6">
    <location>
        <begin position="497"/>
        <end position="535"/>
    </location>
</feature>
<dbReference type="EMBL" id="JACGWJ010000032">
    <property type="protein sequence ID" value="KAL0297651.1"/>
    <property type="molecule type" value="Genomic_DNA"/>
</dbReference>
<evidence type="ECO:0000313" key="8">
    <source>
        <dbReference type="EMBL" id="KAL0297651.1"/>
    </source>
</evidence>
<dbReference type="AlphaFoldDB" id="A0AAW2JTR7"/>
<evidence type="ECO:0000259" key="7">
    <source>
        <dbReference type="PROSITE" id="PS50888"/>
    </source>
</evidence>
<feature type="compositionally biased region" description="Basic and acidic residues" evidence="6">
    <location>
        <begin position="524"/>
        <end position="535"/>
    </location>
</feature>
<name>A0AAW2JTR7_SESRA</name>
<dbReference type="Gene3D" id="4.10.280.10">
    <property type="entry name" value="Helix-loop-helix DNA-binding domain"/>
    <property type="match status" value="1"/>
</dbReference>
<dbReference type="PANTHER" id="PTHR46266:SF3">
    <property type="entry name" value="TRANSCRIPTION FACTOR EGL1"/>
    <property type="match status" value="1"/>
</dbReference>
<sequence>MDTGNQSQKGVPENLRKQLTLAVRSIQWSYAIFWSISAKQPGFLVATSSKFLEKIHRLTVLMELVRALEWGCGYYNGDIKTRKTVQAVDVNADQQGLQRSDQLRELYESLALGETVPQPKRPTAALSPEDLTDAEWYFLVCMSFVFNIGQGLPGRTLARNETVWLRNAHRADTKVFSRSLLAKASESFNVSQDLNLIQHIKTSFLESPSAVVSKIPDDGSNGTSDKNDIICEVLDKANVPENNLDQPLDCQEMDVCSPDNSSDDFPENLLREESHLVDGVDGEAPPMQNGPFKNDSVSNNSMNSSDCVSQTYGNPETSVRPSDGKKAADSHTHGLQKCNQQKNNSSGFQGDDIHYQVVLSSLLKSSHQLVLGPYCRNRNRESSFINWKDRLVSSRVPQTATPQRLLKKVLFEVARMHENCRLESGKQNGKKDDLSKPDADEIDRNHVLSERKRREKLNERFMILGSLVPSGGKVDKVSILDHTIEYLKELERKVEELESTRQSKPHDAVERTSDNYGPNKNKRKACEPDKMAAESKRARLRDSSTDSITVSIADKDVLIEMRCSWRECVLLEVMEAVTKLHLDSQTVQSSNIDGILSVSIKAKCKGLKGASAALIRQALQKVIRK</sequence>
<keyword evidence="4" id="KW-0804">Transcription</keyword>
<feature type="compositionally biased region" description="Low complexity" evidence="6">
    <location>
        <begin position="294"/>
        <end position="309"/>
    </location>
</feature>
<proteinExistence type="predicted"/>
<reference evidence="8" key="1">
    <citation type="submission" date="2020-06" db="EMBL/GenBank/DDBJ databases">
        <authorList>
            <person name="Li T."/>
            <person name="Hu X."/>
            <person name="Zhang T."/>
            <person name="Song X."/>
            <person name="Zhang H."/>
            <person name="Dai N."/>
            <person name="Sheng W."/>
            <person name="Hou X."/>
            <person name="Wei L."/>
        </authorList>
    </citation>
    <scope>NUCLEOTIDE SEQUENCE</scope>
    <source>
        <strain evidence="8">G02</strain>
        <tissue evidence="8">Leaf</tissue>
    </source>
</reference>
<evidence type="ECO:0000256" key="2">
    <source>
        <dbReference type="ARBA" id="ARBA00023015"/>
    </source>
</evidence>
<evidence type="ECO:0000256" key="4">
    <source>
        <dbReference type="ARBA" id="ARBA00023163"/>
    </source>
</evidence>
<dbReference type="SUPFAM" id="SSF47459">
    <property type="entry name" value="HLH, helix-loop-helix DNA-binding domain"/>
    <property type="match status" value="1"/>
</dbReference>
<evidence type="ECO:0000256" key="3">
    <source>
        <dbReference type="ARBA" id="ARBA00023159"/>
    </source>
</evidence>